<evidence type="ECO:0000313" key="2">
    <source>
        <dbReference type="Proteomes" id="UP000323506"/>
    </source>
</evidence>
<dbReference type="EMBL" id="CM017692">
    <property type="protein sequence ID" value="TYH20201.1"/>
    <property type="molecule type" value="Genomic_DNA"/>
</dbReference>
<keyword evidence="2" id="KW-1185">Reference proteome</keyword>
<reference evidence="1 2" key="1">
    <citation type="submission" date="2019-06" db="EMBL/GenBank/DDBJ databases">
        <title>WGS assembly of Gossypium darwinii.</title>
        <authorList>
            <person name="Chen Z.J."/>
            <person name="Sreedasyam A."/>
            <person name="Ando A."/>
            <person name="Song Q."/>
            <person name="De L."/>
            <person name="Hulse-Kemp A."/>
            <person name="Ding M."/>
            <person name="Ye W."/>
            <person name="Kirkbride R."/>
            <person name="Jenkins J."/>
            <person name="Plott C."/>
            <person name="Lovell J."/>
            <person name="Lin Y.-M."/>
            <person name="Vaughn R."/>
            <person name="Liu B."/>
            <person name="Li W."/>
            <person name="Simpson S."/>
            <person name="Scheffler B."/>
            <person name="Saski C."/>
            <person name="Grover C."/>
            <person name="Hu G."/>
            <person name="Conover J."/>
            <person name="Carlson J."/>
            <person name="Shu S."/>
            <person name="Boston L."/>
            <person name="Williams M."/>
            <person name="Peterson D."/>
            <person name="Mcgee K."/>
            <person name="Jones D."/>
            <person name="Wendel J."/>
            <person name="Stelly D."/>
            <person name="Grimwood J."/>
            <person name="Schmutz J."/>
        </authorList>
    </citation>
    <scope>NUCLEOTIDE SEQUENCE [LARGE SCALE GENOMIC DNA]</scope>
    <source>
        <strain evidence="1">1808015.09</strain>
    </source>
</reference>
<evidence type="ECO:0000313" key="1">
    <source>
        <dbReference type="EMBL" id="TYH20201.1"/>
    </source>
</evidence>
<name>A0A5D2GQ68_GOSDA</name>
<protein>
    <submittedName>
        <fullName evidence="1">Uncharacterized protein</fullName>
    </submittedName>
</protein>
<sequence length="104" mass="12500">MIHYLLMKSLRLYKRRLRERERVHHMFEEAEQRLDLIIAYGIEYKNSIAFRGSGSPFGAGFIWFKILWLDNVKAKFGWVISYVYCNVLDFHCNFHRHILSSTLS</sequence>
<dbReference type="Proteomes" id="UP000323506">
    <property type="component" value="Chromosome A05"/>
</dbReference>
<dbReference type="AlphaFoldDB" id="A0A5D2GQ68"/>
<proteinExistence type="predicted"/>
<organism evidence="1 2">
    <name type="scientific">Gossypium darwinii</name>
    <name type="common">Darwin's cotton</name>
    <name type="synonym">Gossypium barbadense var. darwinii</name>
    <dbReference type="NCBI Taxonomy" id="34276"/>
    <lineage>
        <taxon>Eukaryota</taxon>
        <taxon>Viridiplantae</taxon>
        <taxon>Streptophyta</taxon>
        <taxon>Embryophyta</taxon>
        <taxon>Tracheophyta</taxon>
        <taxon>Spermatophyta</taxon>
        <taxon>Magnoliopsida</taxon>
        <taxon>eudicotyledons</taxon>
        <taxon>Gunneridae</taxon>
        <taxon>Pentapetalae</taxon>
        <taxon>rosids</taxon>
        <taxon>malvids</taxon>
        <taxon>Malvales</taxon>
        <taxon>Malvaceae</taxon>
        <taxon>Malvoideae</taxon>
        <taxon>Gossypium</taxon>
    </lineage>
</organism>
<accession>A0A5D2GQ68</accession>
<gene>
    <name evidence="1" type="ORF">ES288_A05G412500v1</name>
</gene>